<sequence>MDGNRPKRGEEVRMSDQSVSVDRNSDQSLTILFAIQHPAHVHLFRNSIQILSEEGHNVYTFARKKEINTDLLDQYIIDYELLAGEPESSWQLPLVQLKYEWGILRKTHQLDPDVLVAMGEPSITHAAKLTDATSLVFTDTEHATLQNTLAFPFADRIYTPECYQNNIGKKQVRYPGYHELAYLHPDRFEPDPSVLEEAGLDRDEQFVVLRLVSWDAMHDVGDSGFEDVVDIVQALEETGTTVRITSEADLPEAIEDRRALISPDRIHDLIAFADLYVGESATMATESAVLGTPAVFVSSSRRGYTDELEEEYGLVYNYSGKNRHERGLKKAIEVLERTDSDQWEKRHKQMLADKVDTTDVIINAVKEVA</sequence>
<feature type="compositionally biased region" description="Basic and acidic residues" evidence="1">
    <location>
        <begin position="1"/>
        <end position="14"/>
    </location>
</feature>
<organism evidence="2 3">
    <name type="scientific">Natrinema hispanicum</name>
    <dbReference type="NCBI Taxonomy" id="392421"/>
    <lineage>
        <taxon>Archaea</taxon>
        <taxon>Methanobacteriati</taxon>
        <taxon>Methanobacteriota</taxon>
        <taxon>Stenosarchaea group</taxon>
        <taxon>Halobacteria</taxon>
        <taxon>Halobacteriales</taxon>
        <taxon>Natrialbaceae</taxon>
        <taxon>Natrinema</taxon>
    </lineage>
</organism>
<evidence type="ECO:0000313" key="3">
    <source>
        <dbReference type="Proteomes" id="UP000199320"/>
    </source>
</evidence>
<dbReference type="PANTHER" id="PTHR39662:SF1">
    <property type="entry name" value="DUF354 DOMAIN-CONTAINING PROTEIN"/>
    <property type="match status" value="1"/>
</dbReference>
<gene>
    <name evidence="2" type="ORF">SAMN04488694_1673</name>
</gene>
<dbReference type="EMBL" id="FOIC01000067">
    <property type="protein sequence ID" value="SEU14508.1"/>
    <property type="molecule type" value="Genomic_DNA"/>
</dbReference>
<dbReference type="PIRSF" id="PIRSF005357">
    <property type="entry name" value="UCP005357"/>
    <property type="match status" value="1"/>
</dbReference>
<proteinExistence type="predicted"/>
<feature type="region of interest" description="Disordered" evidence="1">
    <location>
        <begin position="1"/>
        <end position="21"/>
    </location>
</feature>
<evidence type="ECO:0008006" key="4">
    <source>
        <dbReference type="Google" id="ProtNLM"/>
    </source>
</evidence>
<reference evidence="3" key="1">
    <citation type="submission" date="2016-10" db="EMBL/GenBank/DDBJ databases">
        <authorList>
            <person name="Varghese N."/>
            <person name="Submissions S."/>
        </authorList>
    </citation>
    <scope>NUCLEOTIDE SEQUENCE [LARGE SCALE GENOMIC DNA]</scope>
    <source>
        <strain evidence="3">CDM_6</strain>
    </source>
</reference>
<dbReference type="Proteomes" id="UP000199320">
    <property type="component" value="Unassembled WGS sequence"/>
</dbReference>
<evidence type="ECO:0000313" key="2">
    <source>
        <dbReference type="EMBL" id="SEU14508.1"/>
    </source>
</evidence>
<keyword evidence="3" id="KW-1185">Reference proteome</keyword>
<accession>A0A1I0JWY6</accession>
<dbReference type="Pfam" id="PF04007">
    <property type="entry name" value="DUF354"/>
    <property type="match status" value="1"/>
</dbReference>
<protein>
    <recommendedName>
        <fullName evidence="4">DUF354 domain-containing protein</fullName>
    </recommendedName>
</protein>
<dbReference type="InterPro" id="IPR007152">
    <property type="entry name" value="DUF354"/>
</dbReference>
<dbReference type="STRING" id="392421.SAMN04488694_1673"/>
<dbReference type="PANTHER" id="PTHR39662">
    <property type="entry name" value="DUF354 DOMAIN-CONTAINING PROTEIN-RELATED"/>
    <property type="match status" value="1"/>
</dbReference>
<name>A0A1I0JWY6_9EURY</name>
<dbReference type="AlphaFoldDB" id="A0A1I0JWY6"/>
<dbReference type="SUPFAM" id="SSF53756">
    <property type="entry name" value="UDP-Glycosyltransferase/glycogen phosphorylase"/>
    <property type="match status" value="1"/>
</dbReference>
<evidence type="ECO:0000256" key="1">
    <source>
        <dbReference type="SAM" id="MobiDB-lite"/>
    </source>
</evidence>